<proteinExistence type="predicted"/>
<evidence type="ECO:0000313" key="2">
    <source>
        <dbReference type="Proteomes" id="UP000238042"/>
    </source>
</evidence>
<evidence type="ECO:0000313" key="1">
    <source>
        <dbReference type="EMBL" id="PQL95250.1"/>
    </source>
</evidence>
<dbReference type="AlphaFoldDB" id="A0A2S8AFV7"/>
<gene>
    <name evidence="1" type="ORF">C4S77_00135</name>
</gene>
<dbReference type="Proteomes" id="UP000238042">
    <property type="component" value="Unassembled WGS sequence"/>
</dbReference>
<reference evidence="1 2" key="1">
    <citation type="submission" date="2018-02" db="EMBL/GenBank/DDBJ databases">
        <title>Genome sequences of Apibacter spp., gut symbionts of Asian honey bees.</title>
        <authorList>
            <person name="Kwong W.K."/>
            <person name="Steele M.I."/>
            <person name="Moran N.A."/>
        </authorList>
    </citation>
    <scope>NUCLEOTIDE SEQUENCE [LARGE SCALE GENOMIC DNA]</scope>
    <source>
        <strain evidence="2">wkB301</strain>
    </source>
</reference>
<protein>
    <submittedName>
        <fullName evidence="1">Uncharacterized protein</fullName>
    </submittedName>
</protein>
<dbReference type="EMBL" id="PSZM01000001">
    <property type="protein sequence ID" value="PQL95250.1"/>
    <property type="molecule type" value="Genomic_DNA"/>
</dbReference>
<organism evidence="1 2">
    <name type="scientific">Apibacter adventoris</name>
    <dbReference type="NCBI Taxonomy" id="1679466"/>
    <lineage>
        <taxon>Bacteria</taxon>
        <taxon>Pseudomonadati</taxon>
        <taxon>Bacteroidota</taxon>
        <taxon>Flavobacteriia</taxon>
        <taxon>Flavobacteriales</taxon>
        <taxon>Weeksellaceae</taxon>
        <taxon>Apibacter</taxon>
    </lineage>
</organism>
<keyword evidence="2" id="KW-1185">Reference proteome</keyword>
<name>A0A2S8AFV7_9FLAO</name>
<dbReference type="RefSeq" id="WP_105245186.1">
    <property type="nucleotide sequence ID" value="NZ_PSZM01000001.1"/>
</dbReference>
<accession>A0A2S8AFV7</accession>
<sequence length="72" mass="8258">MSACSAIRDFVADKGVTTEYFASDTKMHYIWEKTGNNKVLQIETDITTGKVSAYEYDTQARRRNSVNLDHKH</sequence>
<comment type="caution">
    <text evidence="1">The sequence shown here is derived from an EMBL/GenBank/DDBJ whole genome shotgun (WGS) entry which is preliminary data.</text>
</comment>